<name>A0A9D2TQG5_9CORY</name>
<dbReference type="GO" id="GO:0016787">
    <property type="term" value="F:hydrolase activity"/>
    <property type="evidence" value="ECO:0007669"/>
    <property type="project" value="UniProtKB-KW"/>
</dbReference>
<dbReference type="EMBL" id="DWVP01000022">
    <property type="protein sequence ID" value="HJC85738.1"/>
    <property type="molecule type" value="Genomic_DNA"/>
</dbReference>
<evidence type="ECO:0000259" key="1">
    <source>
        <dbReference type="Pfam" id="PF00561"/>
    </source>
</evidence>
<comment type="caution">
    <text evidence="2">The sequence shown here is derived from an EMBL/GenBank/DDBJ whole genome shotgun (WGS) entry which is preliminary data.</text>
</comment>
<dbReference type="Pfam" id="PF00561">
    <property type="entry name" value="Abhydrolase_1"/>
    <property type="match status" value="1"/>
</dbReference>
<keyword evidence="2" id="KW-0378">Hydrolase</keyword>
<evidence type="ECO:0000313" key="2">
    <source>
        <dbReference type="EMBL" id="HJC85738.1"/>
    </source>
</evidence>
<dbReference type="InterPro" id="IPR000073">
    <property type="entry name" value="AB_hydrolase_1"/>
</dbReference>
<reference evidence="2" key="2">
    <citation type="submission" date="2021-04" db="EMBL/GenBank/DDBJ databases">
        <authorList>
            <person name="Gilroy R."/>
        </authorList>
    </citation>
    <scope>NUCLEOTIDE SEQUENCE</scope>
    <source>
        <strain evidence="2">ChiHjej13B12-4958</strain>
    </source>
</reference>
<sequence length="307" mass="33119">MKETVGPAKAFLEQLSSFTDGVRTTLELPSRLLPKTPQLPGRPERIPIGARAYTVGCVDDLWHAKPSPERPYPVVLIHGTISSKNAWQNLVLTLRDQGYAVFAPDYGMHGTQDVLDSAADIDAYLTQVLAATGAEKLDIVAHSQGGLIARYWINEMGGADKVHHLVTLSAPHHGTTVRGLLAEVLTANETTARVAESVVTRFMGPAGMQQVVGSPLIETMTTGPETRPGIRYSCLATRNDTTVVPFETAFLEADADGGADPDTAAPARVWNAFVQDHRVGRVRHDEMPANEQVQELVAKILAEGLSD</sequence>
<proteinExistence type="predicted"/>
<dbReference type="PANTHER" id="PTHR37946">
    <property type="entry name" value="SLL1969 PROTEIN"/>
    <property type="match status" value="1"/>
</dbReference>
<accession>A0A9D2TQG5</accession>
<gene>
    <name evidence="2" type="ORF">H9751_09365</name>
</gene>
<dbReference type="AlphaFoldDB" id="A0A9D2TQG5"/>
<dbReference type="PANTHER" id="PTHR37946:SF1">
    <property type="entry name" value="SLL1969 PROTEIN"/>
    <property type="match status" value="1"/>
</dbReference>
<dbReference type="Gene3D" id="3.40.50.1820">
    <property type="entry name" value="alpha/beta hydrolase"/>
    <property type="match status" value="1"/>
</dbReference>
<dbReference type="Proteomes" id="UP000823858">
    <property type="component" value="Unassembled WGS sequence"/>
</dbReference>
<dbReference type="SUPFAM" id="SSF53474">
    <property type="entry name" value="alpha/beta-Hydrolases"/>
    <property type="match status" value="1"/>
</dbReference>
<dbReference type="InterPro" id="IPR029058">
    <property type="entry name" value="AB_hydrolase_fold"/>
</dbReference>
<reference evidence="2" key="1">
    <citation type="journal article" date="2021" name="PeerJ">
        <title>Extensive microbial diversity within the chicken gut microbiome revealed by metagenomics and culture.</title>
        <authorList>
            <person name="Gilroy R."/>
            <person name="Ravi A."/>
            <person name="Getino M."/>
            <person name="Pursley I."/>
            <person name="Horton D.L."/>
            <person name="Alikhan N.F."/>
            <person name="Baker D."/>
            <person name="Gharbi K."/>
            <person name="Hall N."/>
            <person name="Watson M."/>
            <person name="Adriaenssens E.M."/>
            <person name="Foster-Nyarko E."/>
            <person name="Jarju S."/>
            <person name="Secka A."/>
            <person name="Antonio M."/>
            <person name="Oren A."/>
            <person name="Chaudhuri R.R."/>
            <person name="La Ragione R."/>
            <person name="Hildebrand F."/>
            <person name="Pallen M.J."/>
        </authorList>
    </citation>
    <scope>NUCLEOTIDE SEQUENCE</scope>
    <source>
        <strain evidence="2">ChiHjej13B12-4958</strain>
    </source>
</reference>
<organism evidence="2 3">
    <name type="scientific">Candidatus Corynebacterium faecigallinarum</name>
    <dbReference type="NCBI Taxonomy" id="2838528"/>
    <lineage>
        <taxon>Bacteria</taxon>
        <taxon>Bacillati</taxon>
        <taxon>Actinomycetota</taxon>
        <taxon>Actinomycetes</taxon>
        <taxon>Mycobacteriales</taxon>
        <taxon>Corynebacteriaceae</taxon>
        <taxon>Corynebacterium</taxon>
    </lineage>
</organism>
<feature type="domain" description="AB hydrolase-1" evidence="1">
    <location>
        <begin position="72"/>
        <end position="188"/>
    </location>
</feature>
<protein>
    <submittedName>
        <fullName evidence="2">Alpha/beta fold hydrolase</fullName>
    </submittedName>
</protein>
<evidence type="ECO:0000313" key="3">
    <source>
        <dbReference type="Proteomes" id="UP000823858"/>
    </source>
</evidence>